<keyword evidence="2" id="KW-1133">Transmembrane helix</keyword>
<sequence length="218" mass="23347">MHCRLSPPSSLRPLLVPLSVPLPPFPITATLEPVTTTRIPSTSPVKLAKTTSLATSSPAKKSVAPKRDAITAPSTASLISGDTMTNSTPETEPSSTVPIVGVLAAMLTVVAKDAASVPARINAMNTSGPFIRTTLAPASPSNTPPLPTTCDLMRLTSGGGRYQPSCSSALWTMRPYVLFWRSLGFDISGSAFWIFGWLYWILFRFSCWVFYGVLWAGK</sequence>
<feature type="region of interest" description="Disordered" evidence="1">
    <location>
        <begin position="50"/>
        <end position="95"/>
    </location>
</feature>
<gene>
    <name evidence="3" type="ORF">P154DRAFT_530117</name>
</gene>
<keyword evidence="4" id="KW-1185">Reference proteome</keyword>
<evidence type="ECO:0000256" key="1">
    <source>
        <dbReference type="SAM" id="MobiDB-lite"/>
    </source>
</evidence>
<organism evidence="3 4">
    <name type="scientific">Amniculicola lignicola CBS 123094</name>
    <dbReference type="NCBI Taxonomy" id="1392246"/>
    <lineage>
        <taxon>Eukaryota</taxon>
        <taxon>Fungi</taxon>
        <taxon>Dikarya</taxon>
        <taxon>Ascomycota</taxon>
        <taxon>Pezizomycotina</taxon>
        <taxon>Dothideomycetes</taxon>
        <taxon>Pleosporomycetidae</taxon>
        <taxon>Pleosporales</taxon>
        <taxon>Amniculicolaceae</taxon>
        <taxon>Amniculicola</taxon>
    </lineage>
</organism>
<dbReference type="EMBL" id="ML977561">
    <property type="protein sequence ID" value="KAF2005800.1"/>
    <property type="molecule type" value="Genomic_DNA"/>
</dbReference>
<feature type="compositionally biased region" description="Polar residues" evidence="1">
    <location>
        <begin position="50"/>
        <end position="59"/>
    </location>
</feature>
<accession>A0A6A5WVK7</accession>
<dbReference type="AlphaFoldDB" id="A0A6A5WVK7"/>
<evidence type="ECO:0000313" key="4">
    <source>
        <dbReference type="Proteomes" id="UP000799779"/>
    </source>
</evidence>
<evidence type="ECO:0000313" key="3">
    <source>
        <dbReference type="EMBL" id="KAF2005800.1"/>
    </source>
</evidence>
<proteinExistence type="predicted"/>
<name>A0A6A5WVK7_9PLEO</name>
<feature type="compositionally biased region" description="Polar residues" evidence="1">
    <location>
        <begin position="72"/>
        <end position="86"/>
    </location>
</feature>
<reference evidence="3" key="1">
    <citation type="journal article" date="2020" name="Stud. Mycol.">
        <title>101 Dothideomycetes genomes: a test case for predicting lifestyles and emergence of pathogens.</title>
        <authorList>
            <person name="Haridas S."/>
            <person name="Albert R."/>
            <person name="Binder M."/>
            <person name="Bloem J."/>
            <person name="Labutti K."/>
            <person name="Salamov A."/>
            <person name="Andreopoulos B."/>
            <person name="Baker S."/>
            <person name="Barry K."/>
            <person name="Bills G."/>
            <person name="Bluhm B."/>
            <person name="Cannon C."/>
            <person name="Castanera R."/>
            <person name="Culley D."/>
            <person name="Daum C."/>
            <person name="Ezra D."/>
            <person name="Gonzalez J."/>
            <person name="Henrissat B."/>
            <person name="Kuo A."/>
            <person name="Liang C."/>
            <person name="Lipzen A."/>
            <person name="Lutzoni F."/>
            <person name="Magnuson J."/>
            <person name="Mondo S."/>
            <person name="Nolan M."/>
            <person name="Ohm R."/>
            <person name="Pangilinan J."/>
            <person name="Park H.-J."/>
            <person name="Ramirez L."/>
            <person name="Alfaro M."/>
            <person name="Sun H."/>
            <person name="Tritt A."/>
            <person name="Yoshinaga Y."/>
            <person name="Zwiers L.-H."/>
            <person name="Turgeon B."/>
            <person name="Goodwin S."/>
            <person name="Spatafora J."/>
            <person name="Crous P."/>
            <person name="Grigoriev I."/>
        </authorList>
    </citation>
    <scope>NUCLEOTIDE SEQUENCE</scope>
    <source>
        <strain evidence="3">CBS 123094</strain>
    </source>
</reference>
<evidence type="ECO:0000256" key="2">
    <source>
        <dbReference type="SAM" id="Phobius"/>
    </source>
</evidence>
<dbReference type="Proteomes" id="UP000799779">
    <property type="component" value="Unassembled WGS sequence"/>
</dbReference>
<keyword evidence="2" id="KW-0812">Transmembrane</keyword>
<protein>
    <submittedName>
        <fullName evidence="3">Uncharacterized protein</fullName>
    </submittedName>
</protein>
<feature type="transmembrane region" description="Helical" evidence="2">
    <location>
        <begin position="191"/>
        <end position="214"/>
    </location>
</feature>
<keyword evidence="2" id="KW-0472">Membrane</keyword>